<evidence type="ECO:0008006" key="3">
    <source>
        <dbReference type="Google" id="ProtNLM"/>
    </source>
</evidence>
<evidence type="ECO:0000313" key="1">
    <source>
        <dbReference type="EMBL" id="ETI69073.1"/>
    </source>
</evidence>
<name>A0AB94IQ21_9BACI</name>
<dbReference type="NCBIfam" id="NF033491">
    <property type="entry name" value="BA3454_fam"/>
    <property type="match status" value="1"/>
</dbReference>
<accession>A0AB94IQ21</accession>
<evidence type="ECO:0000313" key="2">
    <source>
        <dbReference type="Proteomes" id="UP000018877"/>
    </source>
</evidence>
<dbReference type="RefSeq" id="WP_024028187.1">
    <property type="nucleotide sequence ID" value="NZ_ALAN01000059.1"/>
</dbReference>
<dbReference type="Proteomes" id="UP000018877">
    <property type="component" value="Unassembled WGS sequence"/>
</dbReference>
<organism evidence="1 2">
    <name type="scientific">Neobacillus vireti LMG 21834</name>
    <dbReference type="NCBI Taxonomy" id="1131730"/>
    <lineage>
        <taxon>Bacteria</taxon>
        <taxon>Bacillati</taxon>
        <taxon>Bacillota</taxon>
        <taxon>Bacilli</taxon>
        <taxon>Bacillales</taxon>
        <taxon>Bacillaceae</taxon>
        <taxon>Neobacillus</taxon>
    </lineage>
</organism>
<gene>
    <name evidence="1" type="ORF">BAVI_09946</name>
</gene>
<comment type="caution">
    <text evidence="1">The sequence shown here is derived from an EMBL/GenBank/DDBJ whole genome shotgun (WGS) entry which is preliminary data.</text>
</comment>
<proteinExistence type="predicted"/>
<protein>
    <recommendedName>
        <fullName evidence="3">BA3454 family stress response protein</fullName>
    </recommendedName>
</protein>
<dbReference type="InterPro" id="IPR049728">
    <property type="entry name" value="BA3454-like"/>
</dbReference>
<sequence>MIEVFVTVNYKNRNYHTNVLVKKDMTWEKINRIAEKQVKKQWDI</sequence>
<dbReference type="AlphaFoldDB" id="A0AB94IQ21"/>
<keyword evidence="2" id="KW-1185">Reference proteome</keyword>
<dbReference type="EMBL" id="ALAN01000059">
    <property type="protein sequence ID" value="ETI69073.1"/>
    <property type="molecule type" value="Genomic_DNA"/>
</dbReference>
<reference evidence="1 2" key="1">
    <citation type="journal article" date="2014" name="Environ. Microbiol.">
        <title>The nitrate-ammonifying and nosZ-carrying bacterium Bacillus vireti is a potent source and sink for nitric and nitrous oxide under high nitrate conditions.</title>
        <authorList>
            <person name="Mania D."/>
            <person name="Heylen K."/>
            <person name="van Spanning R.J."/>
            <person name="Frostegard A."/>
        </authorList>
    </citation>
    <scope>NUCLEOTIDE SEQUENCE [LARGE SCALE GENOMIC DNA]</scope>
    <source>
        <strain evidence="1 2">LMG 21834</strain>
    </source>
</reference>